<feature type="transmembrane region" description="Helical" evidence="9">
    <location>
        <begin position="45"/>
        <end position="65"/>
    </location>
</feature>
<gene>
    <name evidence="10" type="ORF">GcM1_239119</name>
</gene>
<feature type="transmembrane region" description="Helical" evidence="9">
    <location>
        <begin position="320"/>
        <end position="339"/>
    </location>
</feature>
<accession>A0A420IJ59</accession>
<sequence length="419" mass="46378">MSQGIGLADDRHAQVGETVTNDAAAYANTLYDEENQRISGIPTQILIITNLILFAILGTLTRVGIQSLTSYTEAPITFSSLWYNVTGSFIMGFLVEDCKTFNYGKCTVIYRQEIQELRQSEHVDQIGSHERMTETTKAAKKTYLSKKKLCPLYIGLTTGFCGCLTSFSSFVQDIFLALADELPTRRYQTQDHTSTLLSSITSNHRNFGYSLMAVMAVILVTISVCFSAWLLGTYAAQTIESYLPDFATKCDRNLIDGFFIFLACSSWIIIIVLVIYSHVLDTESTVNMYGPLLFSLVLAPLGCFIRYYISLYLNSRVISFPLGTFAVNVAGTVILGISYDLQHVTLWGILGCQILQGLQSGFCGCLTTVSSLIAELNSLPRKHAYIYGAVSILVSLFLLIIIMGSLLWLKGFTMPLCVI</sequence>
<evidence type="ECO:0000256" key="3">
    <source>
        <dbReference type="ARBA" id="ARBA00022475"/>
    </source>
</evidence>
<name>A0A420IJ59_9PEZI</name>
<protein>
    <submittedName>
        <fullName evidence="10">Fluoride export protein 1</fullName>
    </submittedName>
</protein>
<evidence type="ECO:0000313" key="11">
    <source>
        <dbReference type="Proteomes" id="UP000285326"/>
    </source>
</evidence>
<dbReference type="PANTHER" id="PTHR28259:SF1">
    <property type="entry name" value="FLUORIDE EXPORT PROTEIN 1-RELATED"/>
    <property type="match status" value="1"/>
</dbReference>
<comment type="function">
    <text evidence="1">Fluoride channel required for the rapid expulsion of cytoplasmic fluoride.</text>
</comment>
<feature type="transmembrane region" description="Helical" evidence="9">
    <location>
        <begin position="150"/>
        <end position="171"/>
    </location>
</feature>
<dbReference type="EMBL" id="MCBS01023917">
    <property type="protein sequence ID" value="RKF74532.1"/>
    <property type="molecule type" value="Genomic_DNA"/>
</dbReference>
<evidence type="ECO:0000256" key="2">
    <source>
        <dbReference type="ARBA" id="ARBA00004651"/>
    </source>
</evidence>
<dbReference type="InterPro" id="IPR003691">
    <property type="entry name" value="FluC"/>
</dbReference>
<comment type="similarity">
    <text evidence="7">Belongs to the fluoride channel Fluc/FEX (TC 1.A.43) family.</text>
</comment>
<feature type="transmembrane region" description="Helical" evidence="9">
    <location>
        <begin position="207"/>
        <end position="232"/>
    </location>
</feature>
<keyword evidence="5 9" id="KW-1133">Transmembrane helix</keyword>
<keyword evidence="3" id="KW-1003">Cell membrane</keyword>
<feature type="transmembrane region" description="Helical" evidence="9">
    <location>
        <begin position="77"/>
        <end position="95"/>
    </location>
</feature>
<dbReference type="Proteomes" id="UP000285326">
    <property type="component" value="Unassembled WGS sequence"/>
</dbReference>
<feature type="transmembrane region" description="Helical" evidence="9">
    <location>
        <begin position="345"/>
        <end position="373"/>
    </location>
</feature>
<evidence type="ECO:0000256" key="4">
    <source>
        <dbReference type="ARBA" id="ARBA00022692"/>
    </source>
</evidence>
<reference evidence="10 11" key="1">
    <citation type="journal article" date="2018" name="BMC Genomics">
        <title>Comparative genome analyses reveal sequence features reflecting distinct modes of host-adaptation between dicot and monocot powdery mildew.</title>
        <authorList>
            <person name="Wu Y."/>
            <person name="Ma X."/>
            <person name="Pan Z."/>
            <person name="Kale S.D."/>
            <person name="Song Y."/>
            <person name="King H."/>
            <person name="Zhang Q."/>
            <person name="Presley C."/>
            <person name="Deng X."/>
            <person name="Wei C.I."/>
            <person name="Xiao S."/>
        </authorList>
    </citation>
    <scope>NUCLEOTIDE SEQUENCE [LARGE SCALE GENOMIC DNA]</scope>
    <source>
        <strain evidence="10">UMSG1</strain>
    </source>
</reference>
<organism evidence="10 11">
    <name type="scientific">Golovinomyces cichoracearum</name>
    <dbReference type="NCBI Taxonomy" id="62708"/>
    <lineage>
        <taxon>Eukaryota</taxon>
        <taxon>Fungi</taxon>
        <taxon>Dikarya</taxon>
        <taxon>Ascomycota</taxon>
        <taxon>Pezizomycotina</taxon>
        <taxon>Leotiomycetes</taxon>
        <taxon>Erysiphales</taxon>
        <taxon>Erysiphaceae</taxon>
        <taxon>Golovinomyces</taxon>
    </lineage>
</organism>
<keyword evidence="4 9" id="KW-0812">Transmembrane</keyword>
<keyword evidence="6 9" id="KW-0472">Membrane</keyword>
<dbReference type="Pfam" id="PF02537">
    <property type="entry name" value="CRCB"/>
    <property type="match status" value="2"/>
</dbReference>
<evidence type="ECO:0000256" key="8">
    <source>
        <dbReference type="ARBA" id="ARBA00035585"/>
    </source>
</evidence>
<comment type="subcellular location">
    <subcellularLocation>
        <location evidence="2">Cell membrane</location>
        <topology evidence="2">Multi-pass membrane protein</topology>
    </subcellularLocation>
</comment>
<evidence type="ECO:0000256" key="6">
    <source>
        <dbReference type="ARBA" id="ARBA00023136"/>
    </source>
</evidence>
<evidence type="ECO:0000256" key="9">
    <source>
        <dbReference type="SAM" id="Phobius"/>
    </source>
</evidence>
<feature type="transmembrane region" description="Helical" evidence="9">
    <location>
        <begin position="385"/>
        <end position="409"/>
    </location>
</feature>
<dbReference type="PANTHER" id="PTHR28259">
    <property type="entry name" value="FLUORIDE EXPORT PROTEIN 1-RELATED"/>
    <property type="match status" value="1"/>
</dbReference>
<comment type="caution">
    <text evidence="10">The sequence shown here is derived from an EMBL/GenBank/DDBJ whole genome shotgun (WGS) entry which is preliminary data.</text>
</comment>
<dbReference type="GO" id="GO:0005886">
    <property type="term" value="C:plasma membrane"/>
    <property type="evidence" value="ECO:0007669"/>
    <property type="project" value="UniProtKB-SubCell"/>
</dbReference>
<feature type="transmembrane region" description="Helical" evidence="9">
    <location>
        <begin position="288"/>
        <end position="308"/>
    </location>
</feature>
<evidence type="ECO:0000256" key="5">
    <source>
        <dbReference type="ARBA" id="ARBA00022989"/>
    </source>
</evidence>
<comment type="catalytic activity">
    <reaction evidence="8">
        <text>fluoride(in) = fluoride(out)</text>
        <dbReference type="Rhea" id="RHEA:76159"/>
        <dbReference type="ChEBI" id="CHEBI:17051"/>
    </reaction>
    <physiologicalReaction direction="left-to-right" evidence="8">
        <dbReference type="Rhea" id="RHEA:76160"/>
    </physiologicalReaction>
</comment>
<evidence type="ECO:0000256" key="7">
    <source>
        <dbReference type="ARBA" id="ARBA00035120"/>
    </source>
</evidence>
<evidence type="ECO:0000313" key="10">
    <source>
        <dbReference type="EMBL" id="RKF74532.1"/>
    </source>
</evidence>
<evidence type="ECO:0000256" key="1">
    <source>
        <dbReference type="ARBA" id="ARBA00002598"/>
    </source>
</evidence>
<feature type="transmembrane region" description="Helical" evidence="9">
    <location>
        <begin position="253"/>
        <end position="276"/>
    </location>
</feature>
<dbReference type="GO" id="GO:1903425">
    <property type="term" value="F:fluoride transmembrane transporter activity"/>
    <property type="evidence" value="ECO:0007669"/>
    <property type="project" value="TreeGrafter"/>
</dbReference>
<dbReference type="AlphaFoldDB" id="A0A420IJ59"/>
<proteinExistence type="inferred from homology"/>